<evidence type="ECO:0000256" key="1">
    <source>
        <dbReference type="SAM" id="MobiDB-lite"/>
    </source>
</evidence>
<feature type="compositionally biased region" description="Basic residues" evidence="1">
    <location>
        <begin position="92"/>
        <end position="102"/>
    </location>
</feature>
<keyword evidence="4" id="KW-1185">Reference proteome</keyword>
<dbReference type="InterPro" id="IPR008490">
    <property type="entry name" value="Transposase_InsH_N"/>
</dbReference>
<feature type="domain" description="Transposase InsH N-terminal" evidence="2">
    <location>
        <begin position="1"/>
        <end position="48"/>
    </location>
</feature>
<reference evidence="3 4" key="1">
    <citation type="submission" date="2016-03" db="EMBL/GenBank/DDBJ databases">
        <title>Draft Genome Sequence of the Strain BR 10245 (Bradyrhizobium sp.) isolated from nodules of Centrolobium paraense.</title>
        <authorList>
            <person name="Simoes-Araujo J.L.Sr."/>
            <person name="Barauna A.C."/>
            <person name="Silva K."/>
            <person name="Zilli J.E."/>
        </authorList>
    </citation>
    <scope>NUCLEOTIDE SEQUENCE [LARGE SCALE GENOMIC DNA]</scope>
    <source>
        <strain evidence="3 4">BR 10245</strain>
    </source>
</reference>
<protein>
    <recommendedName>
        <fullName evidence="2">Transposase InsH N-terminal domain-containing protein</fullName>
    </recommendedName>
</protein>
<dbReference type="EMBL" id="LUUB01000104">
    <property type="protein sequence ID" value="OAF01475.1"/>
    <property type="molecule type" value="Genomic_DNA"/>
</dbReference>
<evidence type="ECO:0000313" key="3">
    <source>
        <dbReference type="EMBL" id="OAF01475.1"/>
    </source>
</evidence>
<dbReference type="AlphaFoldDB" id="A0A176YDG4"/>
<organism evidence="3 4">
    <name type="scientific">Bradyrhizobium centrolobii</name>
    <dbReference type="NCBI Taxonomy" id="1505087"/>
    <lineage>
        <taxon>Bacteria</taxon>
        <taxon>Pseudomonadati</taxon>
        <taxon>Pseudomonadota</taxon>
        <taxon>Alphaproteobacteria</taxon>
        <taxon>Hyphomicrobiales</taxon>
        <taxon>Nitrobacteraceae</taxon>
        <taxon>Bradyrhizobium</taxon>
    </lineage>
</organism>
<comment type="caution">
    <text evidence="3">The sequence shown here is derived from an EMBL/GenBank/DDBJ whole genome shotgun (WGS) entry which is preliminary data.</text>
</comment>
<name>A0A176YDG4_9BRAD</name>
<dbReference type="PANTHER" id="PTHR33408">
    <property type="entry name" value="TRANSPOSASE"/>
    <property type="match status" value="1"/>
</dbReference>
<accession>A0A176YDG4</accession>
<evidence type="ECO:0000259" key="2">
    <source>
        <dbReference type="Pfam" id="PF05598"/>
    </source>
</evidence>
<evidence type="ECO:0000313" key="4">
    <source>
        <dbReference type="Proteomes" id="UP000076959"/>
    </source>
</evidence>
<dbReference type="PANTHER" id="PTHR33408:SF2">
    <property type="entry name" value="TRANSPOSASE DDE DOMAIN-CONTAINING PROTEIN"/>
    <property type="match status" value="1"/>
</dbReference>
<proteinExistence type="predicted"/>
<gene>
    <name evidence="3" type="ORF">AYJ54_28695</name>
</gene>
<feature type="region of interest" description="Disordered" evidence="1">
    <location>
        <begin position="84"/>
        <end position="128"/>
    </location>
</feature>
<sequence length="128" mass="14615">MLKLYIYGYLNRAPPSRRLERECQCNIEMIWLTGQLASDFKTIADFRKDNGKAIREVCREFVALCRKLELFNAASVAIDGSKFKASMPRTRTSPRPKMKRRLSGSMRASPATSLSLKPPIGMAMRSRR</sequence>
<dbReference type="Proteomes" id="UP000076959">
    <property type="component" value="Unassembled WGS sequence"/>
</dbReference>
<dbReference type="Pfam" id="PF05598">
    <property type="entry name" value="DUF772"/>
    <property type="match status" value="1"/>
</dbReference>
<dbReference type="STRING" id="1505087.AYJ54_28695"/>